<dbReference type="AlphaFoldDB" id="A0A8J3NY68"/>
<dbReference type="RefSeq" id="WP_120314900.1">
    <property type="nucleotide sequence ID" value="NZ_BONH01000007.1"/>
</dbReference>
<dbReference type="FunFam" id="3.40.605.10:FF:000007">
    <property type="entry name" value="NAD/NADP-dependent betaine aldehyde dehydrogenase"/>
    <property type="match status" value="1"/>
</dbReference>
<proteinExistence type="inferred from homology"/>
<evidence type="ECO:0000313" key="7">
    <source>
        <dbReference type="Proteomes" id="UP000659904"/>
    </source>
</evidence>
<keyword evidence="2 4" id="KW-0560">Oxidoreductase</keyword>
<dbReference type="EMBL" id="BONH01000007">
    <property type="protein sequence ID" value="GIF97032.1"/>
    <property type="molecule type" value="Genomic_DNA"/>
</dbReference>
<evidence type="ECO:0000256" key="2">
    <source>
        <dbReference type="ARBA" id="ARBA00023002"/>
    </source>
</evidence>
<dbReference type="PROSITE" id="PS00687">
    <property type="entry name" value="ALDEHYDE_DEHYDR_GLU"/>
    <property type="match status" value="1"/>
</dbReference>
<dbReference type="CDD" id="cd07138">
    <property type="entry name" value="ALDH_CddD_SSP0762"/>
    <property type="match status" value="1"/>
</dbReference>
<dbReference type="PANTHER" id="PTHR42804:SF1">
    <property type="entry name" value="ALDEHYDE DEHYDROGENASE-RELATED"/>
    <property type="match status" value="1"/>
</dbReference>
<gene>
    <name evidence="6" type="ORF">Cci01nite_21260</name>
</gene>
<evidence type="ECO:0000259" key="5">
    <source>
        <dbReference type="Pfam" id="PF00171"/>
    </source>
</evidence>
<dbReference type="InterPro" id="IPR015590">
    <property type="entry name" value="Aldehyde_DH_dom"/>
</dbReference>
<keyword evidence="7" id="KW-1185">Reference proteome</keyword>
<reference evidence="6 7" key="1">
    <citation type="submission" date="2021-01" db="EMBL/GenBank/DDBJ databases">
        <title>Whole genome shotgun sequence of Catellatospora citrea NBRC 14495.</title>
        <authorList>
            <person name="Komaki H."/>
            <person name="Tamura T."/>
        </authorList>
    </citation>
    <scope>NUCLEOTIDE SEQUENCE [LARGE SCALE GENOMIC DNA]</scope>
    <source>
        <strain evidence="6 7">NBRC 14495</strain>
    </source>
</reference>
<feature type="active site" evidence="3">
    <location>
        <position position="244"/>
    </location>
</feature>
<dbReference type="InterPro" id="IPR016163">
    <property type="entry name" value="Ald_DH_C"/>
</dbReference>
<dbReference type="SUPFAM" id="SSF53720">
    <property type="entry name" value="ALDH-like"/>
    <property type="match status" value="1"/>
</dbReference>
<evidence type="ECO:0000256" key="3">
    <source>
        <dbReference type="PROSITE-ProRule" id="PRU10007"/>
    </source>
</evidence>
<dbReference type="PANTHER" id="PTHR42804">
    <property type="entry name" value="ALDEHYDE DEHYDROGENASE"/>
    <property type="match status" value="1"/>
</dbReference>
<comment type="similarity">
    <text evidence="1 4">Belongs to the aldehyde dehydrogenase family.</text>
</comment>
<dbReference type="Pfam" id="PF00171">
    <property type="entry name" value="Aldedh"/>
    <property type="match status" value="1"/>
</dbReference>
<dbReference type="Gene3D" id="3.40.309.10">
    <property type="entry name" value="Aldehyde Dehydrogenase, Chain A, domain 2"/>
    <property type="match status" value="1"/>
</dbReference>
<dbReference type="FunFam" id="3.40.309.10:FF:000012">
    <property type="entry name" value="Betaine aldehyde dehydrogenase"/>
    <property type="match status" value="1"/>
</dbReference>
<sequence>MRTIDKIYLDGKFVTPHGTDVAPLHNPATEQVIGQVRLADEVDARAAVAAARRALPAFARTTRRERQAMLRRLSAAFTARLDDLKNAMIEEYGATKVLVDAGMPRAAAVFDEAADVLDTFEFSRTDGRSTVTLEPVGVAAAITPWNYSIVFVAQKIAGAIAAGCPIVVKPSELSAIQTQVMTECIDAAEIPPGVINILTGRGDVVGEVLTTHPDVAKVGFTGSTAVGQQIMRNAAATMKRLTLELGGKSPAILLDDADIPSAVAAALTGGFMNNGQACFAGTRILAPQSRIDEVTAAIRSGVAALRVGDPADAATAIGPLVSERQYERVQSYIRLGEQEGATLLTGGAGRPDGLAAGWFVKPTVFTGVTNRMRIAREEIFGPVLVVIGYDDEQEAIDIANDTPYGLQAYVFSGDRERALRVARQIEAGTVLVNTVFGDPGAPFGGVKQSGVGREHGAYGLAAYLEPRAVTTA</sequence>
<accession>A0A8J3NY68</accession>
<dbReference type="InterPro" id="IPR016161">
    <property type="entry name" value="Ald_DH/histidinol_DH"/>
</dbReference>
<organism evidence="6 7">
    <name type="scientific">Catellatospora citrea</name>
    <dbReference type="NCBI Taxonomy" id="53366"/>
    <lineage>
        <taxon>Bacteria</taxon>
        <taxon>Bacillati</taxon>
        <taxon>Actinomycetota</taxon>
        <taxon>Actinomycetes</taxon>
        <taxon>Micromonosporales</taxon>
        <taxon>Micromonosporaceae</taxon>
        <taxon>Catellatospora</taxon>
    </lineage>
</organism>
<comment type="caution">
    <text evidence="6">The sequence shown here is derived from an EMBL/GenBank/DDBJ whole genome shotgun (WGS) entry which is preliminary data.</text>
</comment>
<dbReference type="GO" id="GO:0016620">
    <property type="term" value="F:oxidoreductase activity, acting on the aldehyde or oxo group of donors, NAD or NADP as acceptor"/>
    <property type="evidence" value="ECO:0007669"/>
    <property type="project" value="InterPro"/>
</dbReference>
<protein>
    <submittedName>
        <fullName evidence="6">Aldehyde dehydrogenase</fullName>
    </submittedName>
</protein>
<feature type="domain" description="Aldehyde dehydrogenase" evidence="5">
    <location>
        <begin position="20"/>
        <end position="469"/>
    </location>
</feature>
<name>A0A8J3NY68_9ACTN</name>
<dbReference type="Proteomes" id="UP000659904">
    <property type="component" value="Unassembled WGS sequence"/>
</dbReference>
<dbReference type="InterPro" id="IPR029510">
    <property type="entry name" value="Ald_DH_CS_GLU"/>
</dbReference>
<evidence type="ECO:0000256" key="4">
    <source>
        <dbReference type="RuleBase" id="RU003345"/>
    </source>
</evidence>
<evidence type="ECO:0000256" key="1">
    <source>
        <dbReference type="ARBA" id="ARBA00009986"/>
    </source>
</evidence>
<evidence type="ECO:0000313" key="6">
    <source>
        <dbReference type="EMBL" id="GIF97032.1"/>
    </source>
</evidence>
<dbReference type="InterPro" id="IPR016162">
    <property type="entry name" value="Ald_DH_N"/>
</dbReference>
<dbReference type="Gene3D" id="3.40.605.10">
    <property type="entry name" value="Aldehyde Dehydrogenase, Chain A, domain 1"/>
    <property type="match status" value="1"/>
</dbReference>